<dbReference type="PROSITE" id="PS50088">
    <property type="entry name" value="ANK_REPEAT"/>
    <property type="match status" value="1"/>
</dbReference>
<feature type="region of interest" description="Disordered" evidence="4">
    <location>
        <begin position="342"/>
        <end position="362"/>
    </location>
</feature>
<keyword evidence="1" id="KW-0677">Repeat</keyword>
<dbReference type="Pfam" id="PF12796">
    <property type="entry name" value="Ank_2"/>
    <property type="match status" value="1"/>
</dbReference>
<dbReference type="InterPro" id="IPR011989">
    <property type="entry name" value="ARM-like"/>
</dbReference>
<gene>
    <name evidence="5" type="ORF">LZ495_24350</name>
</gene>
<dbReference type="Gene3D" id="1.25.40.20">
    <property type="entry name" value="Ankyrin repeat-containing domain"/>
    <property type="match status" value="1"/>
</dbReference>
<dbReference type="GO" id="GO:0010468">
    <property type="term" value="P:regulation of gene expression"/>
    <property type="evidence" value="ECO:0007669"/>
    <property type="project" value="TreeGrafter"/>
</dbReference>
<dbReference type="AlphaFoldDB" id="A0AA41Q336"/>
<reference evidence="5" key="1">
    <citation type="submission" date="2022-01" db="EMBL/GenBank/DDBJ databases">
        <title>Genome-Based Taxonomic Classification of the Phylum Actinobacteria.</title>
        <authorList>
            <person name="Gao Y."/>
        </authorList>
    </citation>
    <scope>NUCLEOTIDE SEQUENCE</scope>
    <source>
        <strain evidence="5">KLBMP 8922</strain>
    </source>
</reference>
<keyword evidence="6" id="KW-1185">Reference proteome</keyword>
<dbReference type="SMART" id="SM00248">
    <property type="entry name" value="ANK"/>
    <property type="match status" value="2"/>
</dbReference>
<organism evidence="5 6">
    <name type="scientific">Yinghuangia soli</name>
    <dbReference type="NCBI Taxonomy" id="2908204"/>
    <lineage>
        <taxon>Bacteria</taxon>
        <taxon>Bacillati</taxon>
        <taxon>Actinomycetota</taxon>
        <taxon>Actinomycetes</taxon>
        <taxon>Kitasatosporales</taxon>
        <taxon>Streptomycetaceae</taxon>
        <taxon>Yinghuangia</taxon>
    </lineage>
</organism>
<evidence type="ECO:0000313" key="5">
    <source>
        <dbReference type="EMBL" id="MCF2530332.1"/>
    </source>
</evidence>
<dbReference type="InterPro" id="IPR036770">
    <property type="entry name" value="Ankyrin_rpt-contain_sf"/>
</dbReference>
<evidence type="ECO:0000256" key="3">
    <source>
        <dbReference type="PROSITE-ProRule" id="PRU00023"/>
    </source>
</evidence>
<evidence type="ECO:0000256" key="2">
    <source>
        <dbReference type="ARBA" id="ARBA00023043"/>
    </source>
</evidence>
<dbReference type="PROSITE" id="PS50297">
    <property type="entry name" value="ANK_REP_REGION"/>
    <property type="match status" value="1"/>
</dbReference>
<name>A0AA41Q336_9ACTN</name>
<proteinExistence type="predicted"/>
<dbReference type="EMBL" id="JAKFHA010000015">
    <property type="protein sequence ID" value="MCF2530332.1"/>
    <property type="molecule type" value="Genomic_DNA"/>
</dbReference>
<evidence type="ECO:0000256" key="1">
    <source>
        <dbReference type="ARBA" id="ARBA00022737"/>
    </source>
</evidence>
<keyword evidence="2 3" id="KW-0040">ANK repeat</keyword>
<sequence>MESLVAAVRRADAEAVTALLREAGADPETVDEHGTPVLCLAVETFSLPVVDALLGSAAVQVDRAAPDGRTPLLRAIDHGAHDIVGRLINAGANLWLTDPEGRDALALTRYWCQVKFSAELNHRGGPGRASRTTVESESGNIVEEWTCGSATIRKSHTVILTELEPRYGIRPPFEELLARALAETNVDHEVWWATTSALQQRRDPAVWDEAAALRESADPRERYFAAEVLRIMNLFDDSDDDPYDAPLVDLFVPWVARERDDRVAWSLTAGLTDALDPRADEALPALTRHGAAKVRTWAVGGLRRAVESGHPEATAAVVACLEDDAPAVRRVACMSLGHAPAEPTGLTGRTGRTGRTGPPSASDLLASRLLDPDESVRVEAAGRLALRGDARGDEVLDGLGTIGEDSPYRWLLYDVFRYRYRAAQEAAGAPPGV</sequence>
<evidence type="ECO:0000313" key="6">
    <source>
        <dbReference type="Proteomes" id="UP001165378"/>
    </source>
</evidence>
<dbReference type="PANTHER" id="PTHR24124:SF14">
    <property type="entry name" value="CHROMOSOME UNDETERMINED SCAFFOLD_25, WHOLE GENOME SHOTGUN SEQUENCE"/>
    <property type="match status" value="1"/>
</dbReference>
<dbReference type="Proteomes" id="UP001165378">
    <property type="component" value="Unassembled WGS sequence"/>
</dbReference>
<feature type="compositionally biased region" description="Low complexity" evidence="4">
    <location>
        <begin position="343"/>
        <end position="362"/>
    </location>
</feature>
<accession>A0AA41Q336</accession>
<dbReference type="RefSeq" id="WP_235054990.1">
    <property type="nucleotide sequence ID" value="NZ_JAKFHA010000015.1"/>
</dbReference>
<dbReference type="SUPFAM" id="SSF48371">
    <property type="entry name" value="ARM repeat"/>
    <property type="match status" value="1"/>
</dbReference>
<dbReference type="InterPro" id="IPR002110">
    <property type="entry name" value="Ankyrin_rpt"/>
</dbReference>
<dbReference type="PANTHER" id="PTHR24124">
    <property type="entry name" value="ANKYRIN REPEAT FAMILY A"/>
    <property type="match status" value="1"/>
</dbReference>
<evidence type="ECO:0000256" key="4">
    <source>
        <dbReference type="SAM" id="MobiDB-lite"/>
    </source>
</evidence>
<comment type="caution">
    <text evidence="5">The sequence shown here is derived from an EMBL/GenBank/DDBJ whole genome shotgun (WGS) entry which is preliminary data.</text>
</comment>
<dbReference type="Gene3D" id="1.25.10.10">
    <property type="entry name" value="Leucine-rich Repeat Variant"/>
    <property type="match status" value="1"/>
</dbReference>
<feature type="repeat" description="ANK" evidence="3">
    <location>
        <begin position="67"/>
        <end position="99"/>
    </location>
</feature>
<protein>
    <submittedName>
        <fullName evidence="5">HEAT repeat domain-containing protein</fullName>
    </submittedName>
</protein>
<dbReference type="InterPro" id="IPR016024">
    <property type="entry name" value="ARM-type_fold"/>
</dbReference>
<dbReference type="SUPFAM" id="SSF48403">
    <property type="entry name" value="Ankyrin repeat"/>
    <property type="match status" value="1"/>
</dbReference>